<dbReference type="EMBL" id="CACRSL010000003">
    <property type="protein sequence ID" value="VYT08485.1"/>
    <property type="molecule type" value="Genomic_DNA"/>
</dbReference>
<dbReference type="Gene3D" id="3.40.50.1000">
    <property type="entry name" value="HAD superfamily/HAD-like"/>
    <property type="match status" value="1"/>
</dbReference>
<proteinExistence type="predicted"/>
<accession>A0A6N2TS95</accession>
<keyword evidence="1" id="KW-0378">Hydrolase</keyword>
<gene>
    <name evidence="1" type="primary">yfnB</name>
    <name evidence="1" type="ORF">AULFYP135_01578</name>
</gene>
<dbReference type="InterPro" id="IPR023198">
    <property type="entry name" value="PGP-like_dom2"/>
</dbReference>
<sequence length="371" mass="40969">MKPYTALLFDADGTLLDFEKAEEYSFFYTGREFGLDLTPEMKKTYHAINSALWEQLEEGKIQKPQLVVKRFQDLFAQYGLKADPAAFNTAYLDNLALCAARIDGALQVVKTLFKQYKLVLVTNGVSRAQHRRMEASRLAPYFDQVIVSEDAGAEKPSRRYFDYMMETCGFQDPSGLLLIGDSLTADIRGSVQYGIDCCWFNPHSKPRSGDYSPTYEIHSLEELYPLLGVEAPARTRDAVPEFYGQGCRNNCAEAMLLAFCKTHGIDLPAQAVKLLGGFGGGLSTGRTCGALCGANAVLGLVSVPNGQYGKETPELKPRTVQLVEGFQRAFGSCDCADLKTRYADCPHHCQELLKTTADLLEDILLADGVLD</sequence>
<dbReference type="InterPro" id="IPR052550">
    <property type="entry name" value="Pyrimidine_5'-ntase_YjjG"/>
</dbReference>
<dbReference type="InterPro" id="IPR006439">
    <property type="entry name" value="HAD-SF_hydro_IA"/>
</dbReference>
<dbReference type="PANTHER" id="PTHR47478:SF1">
    <property type="entry name" value="PYRIMIDINE 5'-NUCLEOTIDASE YJJG"/>
    <property type="match status" value="1"/>
</dbReference>
<dbReference type="Pfam" id="PF13419">
    <property type="entry name" value="HAD_2"/>
    <property type="match status" value="1"/>
</dbReference>
<dbReference type="SUPFAM" id="SSF56784">
    <property type="entry name" value="HAD-like"/>
    <property type="match status" value="1"/>
</dbReference>
<dbReference type="PANTHER" id="PTHR47478">
    <property type="match status" value="1"/>
</dbReference>
<name>A0A6N2TS95_9FIRM</name>
<dbReference type="Gene3D" id="1.10.150.240">
    <property type="entry name" value="Putative phosphatase, domain 2"/>
    <property type="match status" value="1"/>
</dbReference>
<dbReference type="NCBIfam" id="TIGR01909">
    <property type="entry name" value="C_GCAxxG_C_C"/>
    <property type="match status" value="1"/>
</dbReference>
<dbReference type="SFLD" id="SFLDS00003">
    <property type="entry name" value="Haloacid_Dehalogenase"/>
    <property type="match status" value="1"/>
</dbReference>
<dbReference type="InterPro" id="IPR041492">
    <property type="entry name" value="HAD_2"/>
</dbReference>
<dbReference type="NCBIfam" id="TIGR02254">
    <property type="entry name" value="YjjG_YfnB"/>
    <property type="match status" value="1"/>
</dbReference>
<dbReference type="InterPro" id="IPR011951">
    <property type="entry name" value="HAD-SF_hydro_IA_YjjG/PynA"/>
</dbReference>
<protein>
    <submittedName>
        <fullName evidence="1">HAD-hydrolase YfnB</fullName>
        <ecNumber evidence="1">3.-.-.-</ecNumber>
    </submittedName>
</protein>
<dbReference type="EC" id="3.-.-.-" evidence="1"/>
<dbReference type="SFLD" id="SFLDG01129">
    <property type="entry name" value="C1.5:_HAD__Beta-PGM__Phosphata"/>
    <property type="match status" value="1"/>
</dbReference>
<dbReference type="NCBIfam" id="TIGR01549">
    <property type="entry name" value="HAD-SF-IA-v1"/>
    <property type="match status" value="1"/>
</dbReference>
<evidence type="ECO:0000313" key="1">
    <source>
        <dbReference type="EMBL" id="VYT08485.1"/>
    </source>
</evidence>
<dbReference type="InterPro" id="IPR010181">
    <property type="entry name" value="CGCAxxGCC_motif"/>
</dbReference>
<organism evidence="1">
    <name type="scientific">uncultured Anaerotruncus sp</name>
    <dbReference type="NCBI Taxonomy" id="905011"/>
    <lineage>
        <taxon>Bacteria</taxon>
        <taxon>Bacillati</taxon>
        <taxon>Bacillota</taxon>
        <taxon>Clostridia</taxon>
        <taxon>Eubacteriales</taxon>
        <taxon>Oscillospiraceae</taxon>
        <taxon>Anaerotruncus</taxon>
        <taxon>environmental samples</taxon>
    </lineage>
</organism>
<dbReference type="InterPro" id="IPR036412">
    <property type="entry name" value="HAD-like_sf"/>
</dbReference>
<dbReference type="GO" id="GO:0008253">
    <property type="term" value="F:5'-nucleotidase activity"/>
    <property type="evidence" value="ECO:0007669"/>
    <property type="project" value="InterPro"/>
</dbReference>
<reference evidence="1" key="1">
    <citation type="submission" date="2019-11" db="EMBL/GenBank/DDBJ databases">
        <authorList>
            <person name="Feng L."/>
        </authorList>
    </citation>
    <scope>NUCLEOTIDE SEQUENCE</scope>
    <source>
        <strain evidence="1">AundefinedLFYP135</strain>
    </source>
</reference>
<dbReference type="Pfam" id="PF09719">
    <property type="entry name" value="C_GCAxxG_C_C"/>
    <property type="match status" value="1"/>
</dbReference>
<dbReference type="InterPro" id="IPR023214">
    <property type="entry name" value="HAD_sf"/>
</dbReference>
<dbReference type="AlphaFoldDB" id="A0A6N2TS95"/>